<feature type="domain" description="Apple" evidence="25">
    <location>
        <begin position="344"/>
        <end position="418"/>
    </location>
</feature>
<keyword evidence="7 22" id="KW-0732">Signal</keyword>
<dbReference type="SMART" id="SM00220">
    <property type="entry name" value="S_TKc"/>
    <property type="match status" value="1"/>
</dbReference>
<evidence type="ECO:0000256" key="16">
    <source>
        <dbReference type="ARBA" id="ARBA00023180"/>
    </source>
</evidence>
<dbReference type="InterPro" id="IPR000719">
    <property type="entry name" value="Prot_kinase_dom"/>
</dbReference>
<evidence type="ECO:0000256" key="12">
    <source>
        <dbReference type="ARBA" id="ARBA00022989"/>
    </source>
</evidence>
<feature type="domain" description="Protein kinase" evidence="23">
    <location>
        <begin position="503"/>
        <end position="776"/>
    </location>
</feature>
<evidence type="ECO:0000256" key="1">
    <source>
        <dbReference type="ARBA" id="ARBA00004479"/>
    </source>
</evidence>
<dbReference type="Gene3D" id="3.30.200.20">
    <property type="entry name" value="Phosphorylase Kinase, domain 1"/>
    <property type="match status" value="1"/>
</dbReference>
<dbReference type="GO" id="GO:0030246">
    <property type="term" value="F:carbohydrate binding"/>
    <property type="evidence" value="ECO:0007669"/>
    <property type="project" value="UniProtKB-KW"/>
</dbReference>
<dbReference type="CDD" id="cd00028">
    <property type="entry name" value="B_lectin"/>
    <property type="match status" value="1"/>
</dbReference>
<proteinExistence type="inferred from homology"/>
<dbReference type="GO" id="GO:0016020">
    <property type="term" value="C:membrane"/>
    <property type="evidence" value="ECO:0007669"/>
    <property type="project" value="UniProtKB-SubCell"/>
</dbReference>
<comment type="similarity">
    <text evidence="19">Belongs to the protein kinase superfamily. Ser/Thr protein kinase family.</text>
</comment>
<evidence type="ECO:0000256" key="4">
    <source>
        <dbReference type="ARBA" id="ARBA00022553"/>
    </source>
</evidence>
<keyword evidence="9 19" id="KW-0547">Nucleotide-binding</keyword>
<dbReference type="InParanoid" id="A0A068TT72"/>
<dbReference type="InterPro" id="IPR036426">
    <property type="entry name" value="Bulb-type_lectin_dom_sf"/>
</dbReference>
<evidence type="ECO:0000256" key="10">
    <source>
        <dbReference type="ARBA" id="ARBA00022777"/>
    </source>
</evidence>
<feature type="domain" description="Bulb-type lectin" evidence="24">
    <location>
        <begin position="44"/>
        <end position="176"/>
    </location>
</feature>
<keyword evidence="14" id="KW-1015">Disulfide bond</keyword>
<evidence type="ECO:0000256" key="15">
    <source>
        <dbReference type="ARBA" id="ARBA00023170"/>
    </source>
</evidence>
<keyword evidence="27" id="KW-1185">Reference proteome</keyword>
<accession>A0A068TT72</accession>
<dbReference type="PROSITE" id="PS00108">
    <property type="entry name" value="PROTEIN_KINASE_ST"/>
    <property type="match status" value="1"/>
</dbReference>
<dbReference type="Gene3D" id="1.10.510.10">
    <property type="entry name" value="Transferase(Phosphotransferase) domain 1"/>
    <property type="match status" value="1"/>
</dbReference>
<dbReference type="FunFam" id="3.30.200.20:FF:000178">
    <property type="entry name" value="serine/threonine-protein kinase PBS1-like"/>
    <property type="match status" value="1"/>
</dbReference>
<keyword evidence="3" id="KW-0245">EGF-like domain</keyword>
<evidence type="ECO:0000256" key="13">
    <source>
        <dbReference type="ARBA" id="ARBA00023136"/>
    </source>
</evidence>
<evidence type="ECO:0000256" key="9">
    <source>
        <dbReference type="ARBA" id="ARBA00022741"/>
    </source>
</evidence>
<evidence type="ECO:0000256" key="21">
    <source>
        <dbReference type="SAM" id="Phobius"/>
    </source>
</evidence>
<dbReference type="GO" id="GO:0004674">
    <property type="term" value="F:protein serine/threonine kinase activity"/>
    <property type="evidence" value="ECO:0007669"/>
    <property type="project" value="UniProtKB-KW"/>
</dbReference>
<evidence type="ECO:0000259" key="24">
    <source>
        <dbReference type="PROSITE" id="PS50927"/>
    </source>
</evidence>
<keyword evidence="4" id="KW-0597">Phosphoprotein</keyword>
<dbReference type="Pfam" id="PF00069">
    <property type="entry name" value="Pkinase"/>
    <property type="match status" value="1"/>
</dbReference>
<evidence type="ECO:0000256" key="20">
    <source>
        <dbReference type="PROSITE-ProRule" id="PRU10141"/>
    </source>
</evidence>
<feature type="binding site" evidence="20">
    <location>
        <position position="531"/>
    </location>
    <ligand>
        <name>ATP</name>
        <dbReference type="ChEBI" id="CHEBI:30616"/>
    </ligand>
</feature>
<reference evidence="27" key="1">
    <citation type="journal article" date="2014" name="Science">
        <title>The coffee genome provides insight into the convergent evolution of caffeine biosynthesis.</title>
        <authorList>
            <person name="Denoeud F."/>
            <person name="Carretero-Paulet L."/>
            <person name="Dereeper A."/>
            <person name="Droc G."/>
            <person name="Guyot R."/>
            <person name="Pietrella M."/>
            <person name="Zheng C."/>
            <person name="Alberti A."/>
            <person name="Anthony F."/>
            <person name="Aprea G."/>
            <person name="Aury J.M."/>
            <person name="Bento P."/>
            <person name="Bernard M."/>
            <person name="Bocs S."/>
            <person name="Campa C."/>
            <person name="Cenci A."/>
            <person name="Combes M.C."/>
            <person name="Crouzillat D."/>
            <person name="Da Silva C."/>
            <person name="Daddiego L."/>
            <person name="De Bellis F."/>
            <person name="Dussert S."/>
            <person name="Garsmeur O."/>
            <person name="Gayraud T."/>
            <person name="Guignon V."/>
            <person name="Jahn K."/>
            <person name="Jamilloux V."/>
            <person name="Joet T."/>
            <person name="Labadie K."/>
            <person name="Lan T."/>
            <person name="Leclercq J."/>
            <person name="Lepelley M."/>
            <person name="Leroy T."/>
            <person name="Li L.T."/>
            <person name="Librado P."/>
            <person name="Lopez L."/>
            <person name="Munoz A."/>
            <person name="Noel B."/>
            <person name="Pallavicini A."/>
            <person name="Perrotta G."/>
            <person name="Poncet V."/>
            <person name="Pot D."/>
            <person name="Priyono X."/>
            <person name="Rigoreau M."/>
            <person name="Rouard M."/>
            <person name="Rozas J."/>
            <person name="Tranchant-Dubreuil C."/>
            <person name="VanBuren R."/>
            <person name="Zhang Q."/>
            <person name="Andrade A.C."/>
            <person name="Argout X."/>
            <person name="Bertrand B."/>
            <person name="de Kochko A."/>
            <person name="Graziosi G."/>
            <person name="Henry R.J."/>
            <person name="Jayarama X."/>
            <person name="Ming R."/>
            <person name="Nagai C."/>
            <person name="Rounsley S."/>
            <person name="Sankoff D."/>
            <person name="Giuliano G."/>
            <person name="Albert V.A."/>
            <person name="Wincker P."/>
            <person name="Lashermes P."/>
        </authorList>
    </citation>
    <scope>NUCLEOTIDE SEQUENCE [LARGE SCALE GENOMIC DNA]</scope>
    <source>
        <strain evidence="27">cv. DH200-94</strain>
    </source>
</reference>
<evidence type="ECO:0000313" key="27">
    <source>
        <dbReference type="Proteomes" id="UP000295252"/>
    </source>
</evidence>
<dbReference type="OrthoDB" id="4062651at2759"/>
<dbReference type="SUPFAM" id="SSF56112">
    <property type="entry name" value="Protein kinase-like (PK-like)"/>
    <property type="match status" value="1"/>
</dbReference>
<comment type="catalytic activity">
    <reaction evidence="18 19">
        <text>L-seryl-[protein] + ATP = O-phospho-L-seryl-[protein] + ADP + H(+)</text>
        <dbReference type="Rhea" id="RHEA:17989"/>
        <dbReference type="Rhea" id="RHEA-COMP:9863"/>
        <dbReference type="Rhea" id="RHEA-COMP:11604"/>
        <dbReference type="ChEBI" id="CHEBI:15378"/>
        <dbReference type="ChEBI" id="CHEBI:29999"/>
        <dbReference type="ChEBI" id="CHEBI:30616"/>
        <dbReference type="ChEBI" id="CHEBI:83421"/>
        <dbReference type="ChEBI" id="CHEBI:456216"/>
        <dbReference type="EC" id="2.7.11.1"/>
    </reaction>
</comment>
<dbReference type="Gene3D" id="2.90.10.30">
    <property type="match status" value="1"/>
</dbReference>
<keyword evidence="12 21" id="KW-1133">Transmembrane helix</keyword>
<keyword evidence="2 19" id="KW-0723">Serine/threonine-protein kinase</keyword>
<dbReference type="CDD" id="cd01098">
    <property type="entry name" value="PAN_AP_plant"/>
    <property type="match status" value="1"/>
</dbReference>
<evidence type="ECO:0000256" key="22">
    <source>
        <dbReference type="SAM" id="SignalP"/>
    </source>
</evidence>
<dbReference type="CDD" id="cd14066">
    <property type="entry name" value="STKc_IRAK"/>
    <property type="match status" value="1"/>
</dbReference>
<dbReference type="PANTHER" id="PTHR47976">
    <property type="entry name" value="G-TYPE LECTIN S-RECEPTOR-LIKE SERINE/THREONINE-PROTEIN KINASE SD2-5"/>
    <property type="match status" value="1"/>
</dbReference>
<dbReference type="PANTHER" id="PTHR47976:SF30">
    <property type="entry name" value="RECEPTOR-LIKE SERINE_THREONINE-PROTEIN KINASE"/>
    <property type="match status" value="1"/>
</dbReference>
<dbReference type="PROSITE" id="PS50011">
    <property type="entry name" value="PROTEIN_KINASE_DOM"/>
    <property type="match status" value="1"/>
</dbReference>
<protein>
    <recommendedName>
        <fullName evidence="19">Receptor-like serine/threonine-protein kinase</fullName>
        <ecNumber evidence="19">2.7.11.1</ecNumber>
    </recommendedName>
</protein>
<evidence type="ECO:0000256" key="2">
    <source>
        <dbReference type="ARBA" id="ARBA00022527"/>
    </source>
</evidence>
<dbReference type="SUPFAM" id="SSF51110">
    <property type="entry name" value="alpha-D-mannose-specific plant lectins"/>
    <property type="match status" value="1"/>
</dbReference>
<dbReference type="InterPro" id="IPR001480">
    <property type="entry name" value="Bulb-type_lectin_dom"/>
</dbReference>
<name>A0A068TT72_COFCA</name>
<evidence type="ECO:0000256" key="8">
    <source>
        <dbReference type="ARBA" id="ARBA00022734"/>
    </source>
</evidence>
<evidence type="ECO:0000256" key="11">
    <source>
        <dbReference type="ARBA" id="ARBA00022840"/>
    </source>
</evidence>
<dbReference type="FunFam" id="2.90.10.30:FF:000003">
    <property type="entry name" value="Os04g0303100 protein"/>
    <property type="match status" value="1"/>
</dbReference>
<evidence type="ECO:0000256" key="6">
    <source>
        <dbReference type="ARBA" id="ARBA00022692"/>
    </source>
</evidence>
<dbReference type="PROSITE" id="PS50948">
    <property type="entry name" value="PAN"/>
    <property type="match status" value="1"/>
</dbReference>
<evidence type="ECO:0000259" key="25">
    <source>
        <dbReference type="PROSITE" id="PS50948"/>
    </source>
</evidence>
<dbReference type="InterPro" id="IPR003609">
    <property type="entry name" value="Pan_app"/>
</dbReference>
<evidence type="ECO:0000256" key="5">
    <source>
        <dbReference type="ARBA" id="ARBA00022679"/>
    </source>
</evidence>
<keyword evidence="13 21" id="KW-0472">Membrane</keyword>
<dbReference type="PIRSF" id="PIRSF000641">
    <property type="entry name" value="SRK"/>
    <property type="match status" value="1"/>
</dbReference>
<keyword evidence="15" id="KW-0675">Receptor</keyword>
<keyword evidence="8" id="KW-0430">Lectin</keyword>
<keyword evidence="6 21" id="KW-0812">Transmembrane</keyword>
<dbReference type="EMBL" id="HG739086">
    <property type="protein sequence ID" value="CDO98553.1"/>
    <property type="molecule type" value="Genomic_DNA"/>
</dbReference>
<dbReference type="InterPro" id="IPR024171">
    <property type="entry name" value="SRK-like_kinase"/>
</dbReference>
<comment type="catalytic activity">
    <reaction evidence="17 19">
        <text>L-threonyl-[protein] + ATP = O-phospho-L-threonyl-[protein] + ADP + H(+)</text>
        <dbReference type="Rhea" id="RHEA:46608"/>
        <dbReference type="Rhea" id="RHEA-COMP:11060"/>
        <dbReference type="Rhea" id="RHEA-COMP:11605"/>
        <dbReference type="ChEBI" id="CHEBI:15378"/>
        <dbReference type="ChEBI" id="CHEBI:30013"/>
        <dbReference type="ChEBI" id="CHEBI:30616"/>
        <dbReference type="ChEBI" id="CHEBI:61977"/>
        <dbReference type="ChEBI" id="CHEBI:456216"/>
        <dbReference type="EC" id="2.7.11.1"/>
    </reaction>
</comment>
<dbReference type="GO" id="GO:0106310">
    <property type="term" value="F:protein serine kinase activity"/>
    <property type="evidence" value="ECO:0007669"/>
    <property type="project" value="RHEA"/>
</dbReference>
<feature type="chain" id="PRO_5001657289" description="Receptor-like serine/threonine-protein kinase" evidence="22">
    <location>
        <begin position="29"/>
        <end position="821"/>
    </location>
</feature>
<evidence type="ECO:0000256" key="19">
    <source>
        <dbReference type="PIRNR" id="PIRNR000641"/>
    </source>
</evidence>
<dbReference type="AlphaFoldDB" id="A0A068TT72"/>
<dbReference type="PhylomeDB" id="A0A068TT72"/>
<dbReference type="EC" id="2.7.11.1" evidence="19"/>
<feature type="transmembrane region" description="Helical" evidence="21">
    <location>
        <begin position="445"/>
        <end position="467"/>
    </location>
</feature>
<dbReference type="OMA" id="ATNWTEG"/>
<gene>
    <name evidence="26" type="ORF">GSCOC_T00022690001</name>
</gene>
<dbReference type="Proteomes" id="UP000295252">
    <property type="component" value="Chromosome VI"/>
</dbReference>
<evidence type="ECO:0000256" key="17">
    <source>
        <dbReference type="ARBA" id="ARBA00047899"/>
    </source>
</evidence>
<dbReference type="PROSITE" id="PS00107">
    <property type="entry name" value="PROTEIN_KINASE_ATP"/>
    <property type="match status" value="1"/>
</dbReference>
<dbReference type="Pfam" id="PF01453">
    <property type="entry name" value="B_lectin"/>
    <property type="match status" value="1"/>
</dbReference>
<feature type="signal peptide" evidence="22">
    <location>
        <begin position="1"/>
        <end position="28"/>
    </location>
</feature>
<dbReference type="FunFam" id="1.10.510.10:FF:000248">
    <property type="entry name" value="S-receptor-like kinase 5"/>
    <property type="match status" value="1"/>
</dbReference>
<keyword evidence="11 19" id="KW-0067">ATP-binding</keyword>
<evidence type="ECO:0000256" key="7">
    <source>
        <dbReference type="ARBA" id="ARBA00022729"/>
    </source>
</evidence>
<evidence type="ECO:0000313" key="26">
    <source>
        <dbReference type="EMBL" id="CDO98553.1"/>
    </source>
</evidence>
<evidence type="ECO:0000256" key="18">
    <source>
        <dbReference type="ARBA" id="ARBA00048679"/>
    </source>
</evidence>
<dbReference type="InterPro" id="IPR008271">
    <property type="entry name" value="Ser/Thr_kinase_AS"/>
</dbReference>
<dbReference type="GO" id="GO:0005524">
    <property type="term" value="F:ATP binding"/>
    <property type="evidence" value="ECO:0007669"/>
    <property type="project" value="UniProtKB-UniRule"/>
</dbReference>
<dbReference type="InterPro" id="IPR051343">
    <property type="entry name" value="G-type_lectin_kinases/EP1-like"/>
</dbReference>
<dbReference type="PROSITE" id="PS50927">
    <property type="entry name" value="BULB_LECTIN"/>
    <property type="match status" value="1"/>
</dbReference>
<dbReference type="Gramene" id="CDO98553">
    <property type="protein sequence ID" value="CDO98553"/>
    <property type="gene ID" value="GSCOC_T00022690001"/>
</dbReference>
<dbReference type="InterPro" id="IPR011009">
    <property type="entry name" value="Kinase-like_dom_sf"/>
</dbReference>
<sequence>MVVEQRLLRYAIFLASLLLFSSSLSLSAQNVHYNSTAYLPASWINHISTSMVINDADGSLTMAPILLTESDGRSYVCGFYCNTGGSECLFGVLISPGGLHINSGDLVWSANRNNPVQNNAKLQLKEDGDLVLANSDGTLIWSSNTRGRSVSGLNLTEMGNLVLFGPNNESIWQSFDHPTDSLLLGQKLAPGQKLIASVSASDWSQGRLSLAVGSDGLSAYIESDPPQRYYVSGINSYPYYEFRNGSFNDFTIPPALVAQFMKFGPDGHLKVYQWGATDKFIEVIDLLNPYVGDCGYPIVCGKYGVCSKGQCGCIETTNDQEGYFSQIMFRQPDLGCSLLTPISCNHSQDHILLELNNTSYFASDSSLDSITTVVEDCKSRCLSSCSCKAALFSHNGNRWDRGNCSLLNEVFSFIENEYYIGSPYNTTLLVKVQNTRVNTSRRKTVILASTFGAFFGVVCLIGSCLVVSRRIFKESNEIEGDFLKKVPGMPTRYSYQDLKAMTEDFSQKIGEGGFGSVYEGTLSNGTKIAVKCLDGLAQLKDSFLAEVQIIGSIHHVNLVKLIGFCFEKCHRLLVYEHMASGSLDKWIFGEMQSYSLPWRTRRKIISDIARGLAYLHEDCSKKIIHFDIKPQNILLDKNFRAKVADFGLSKLIEKDQSRVVTRMRGTPGYLAPEWLSSTITEKVDVYSFGIVILEILCGRKNFDSSKIEEDRHLLSIFKRKAEEERLEDMVDRKSGDMLTHVEEAVEMMRIAAWCLQGNFDKRPSMSLVVKALEGLLVPETNQLDYDFTNSSTVRTEAAGDQGQVVVYLGSPILPSTLSGPR</sequence>
<comment type="subcellular location">
    <subcellularLocation>
        <location evidence="1">Membrane</location>
        <topology evidence="1">Single-pass type I membrane protein</topology>
    </subcellularLocation>
</comment>
<keyword evidence="10 19" id="KW-0418">Kinase</keyword>
<dbReference type="SMART" id="SM00108">
    <property type="entry name" value="B_lectin"/>
    <property type="match status" value="1"/>
</dbReference>
<organism evidence="26 27">
    <name type="scientific">Coffea canephora</name>
    <name type="common">Robusta coffee</name>
    <dbReference type="NCBI Taxonomy" id="49390"/>
    <lineage>
        <taxon>Eukaryota</taxon>
        <taxon>Viridiplantae</taxon>
        <taxon>Streptophyta</taxon>
        <taxon>Embryophyta</taxon>
        <taxon>Tracheophyta</taxon>
        <taxon>Spermatophyta</taxon>
        <taxon>Magnoliopsida</taxon>
        <taxon>eudicotyledons</taxon>
        <taxon>Gunneridae</taxon>
        <taxon>Pentapetalae</taxon>
        <taxon>asterids</taxon>
        <taxon>lamiids</taxon>
        <taxon>Gentianales</taxon>
        <taxon>Rubiaceae</taxon>
        <taxon>Ixoroideae</taxon>
        <taxon>Gardenieae complex</taxon>
        <taxon>Bertiereae - Coffeeae clade</taxon>
        <taxon>Coffeeae</taxon>
        <taxon>Coffea</taxon>
    </lineage>
</organism>
<evidence type="ECO:0000259" key="23">
    <source>
        <dbReference type="PROSITE" id="PS50011"/>
    </source>
</evidence>
<keyword evidence="16" id="KW-0325">Glycoprotein</keyword>
<evidence type="ECO:0000256" key="14">
    <source>
        <dbReference type="ARBA" id="ARBA00023157"/>
    </source>
</evidence>
<keyword evidence="5 19" id="KW-0808">Transferase</keyword>
<evidence type="ECO:0000256" key="3">
    <source>
        <dbReference type="ARBA" id="ARBA00022536"/>
    </source>
</evidence>
<dbReference type="InterPro" id="IPR017441">
    <property type="entry name" value="Protein_kinase_ATP_BS"/>
</dbReference>